<evidence type="ECO:0000256" key="1">
    <source>
        <dbReference type="ARBA" id="ARBA00004477"/>
    </source>
</evidence>
<keyword evidence="3" id="KW-0256">Endoplasmic reticulum</keyword>
<feature type="transmembrane region" description="Helical" evidence="6">
    <location>
        <begin position="170"/>
        <end position="189"/>
    </location>
</feature>
<dbReference type="PANTHER" id="PTHR31394:SF1">
    <property type="entry name" value="TRANSMEMBRANE PROTEIN 199"/>
    <property type="match status" value="1"/>
</dbReference>
<evidence type="ECO:0000256" key="3">
    <source>
        <dbReference type="ARBA" id="ARBA00022824"/>
    </source>
</evidence>
<proteinExistence type="predicted"/>
<keyword evidence="5 6" id="KW-0472">Membrane</keyword>
<evidence type="ECO:0000256" key="2">
    <source>
        <dbReference type="ARBA" id="ARBA00022692"/>
    </source>
</evidence>
<dbReference type="InterPro" id="IPR021013">
    <property type="entry name" value="ATPase_Vma12"/>
</dbReference>
<evidence type="ECO:0000313" key="7">
    <source>
        <dbReference type="EMBL" id="EZF47669.1"/>
    </source>
</evidence>
<evidence type="ECO:0000256" key="4">
    <source>
        <dbReference type="ARBA" id="ARBA00022989"/>
    </source>
</evidence>
<dbReference type="PANTHER" id="PTHR31394">
    <property type="entry name" value="TRANSMEMBRANE PROTEIN 199"/>
    <property type="match status" value="1"/>
</dbReference>
<reference evidence="7" key="1">
    <citation type="submission" date="2014-02" db="EMBL/GenBank/DDBJ databases">
        <title>The Genome Sequence of Trichophyton rubrum (morphotype fischeri) CBS 288.86.</title>
        <authorList>
            <consortium name="The Broad Institute Genomics Platform"/>
            <person name="Cuomo C.A."/>
            <person name="White T.C."/>
            <person name="Graser Y."/>
            <person name="Martinez-Rossi N."/>
            <person name="Heitman J."/>
            <person name="Young S.K."/>
            <person name="Zeng Q."/>
            <person name="Gargeya S."/>
            <person name="Abouelleil A."/>
            <person name="Alvarado L."/>
            <person name="Chapman S.B."/>
            <person name="Gainer-Dewar J."/>
            <person name="Goldberg J."/>
            <person name="Griggs A."/>
            <person name="Gujja S."/>
            <person name="Hansen M."/>
            <person name="Howarth C."/>
            <person name="Imamovic A."/>
            <person name="Larimer J."/>
            <person name="Martinez D."/>
            <person name="Murphy C."/>
            <person name="Pearson M.D."/>
            <person name="Persinoti G."/>
            <person name="Poon T."/>
            <person name="Priest M."/>
            <person name="Roberts A.D."/>
            <person name="Saif S."/>
            <person name="Shea T.D."/>
            <person name="Sykes S.N."/>
            <person name="Wortman J."/>
            <person name="Nusbaum C."/>
            <person name="Birren B."/>
        </authorList>
    </citation>
    <scope>NUCLEOTIDE SEQUENCE [LARGE SCALE GENOMIC DNA]</scope>
    <source>
        <strain evidence="7">CBS 288.86</strain>
    </source>
</reference>
<keyword evidence="2 6" id="KW-0812">Transmembrane</keyword>
<dbReference type="GO" id="GO:0070072">
    <property type="term" value="P:vacuolar proton-transporting V-type ATPase complex assembly"/>
    <property type="evidence" value="ECO:0007669"/>
    <property type="project" value="InterPro"/>
</dbReference>
<dbReference type="HOGENOM" id="CLU_048316_1_0_1"/>
<organism evidence="7">
    <name type="scientific">Trichophyton rubrum CBS 288.86</name>
    <dbReference type="NCBI Taxonomy" id="1215330"/>
    <lineage>
        <taxon>Eukaryota</taxon>
        <taxon>Fungi</taxon>
        <taxon>Dikarya</taxon>
        <taxon>Ascomycota</taxon>
        <taxon>Pezizomycotina</taxon>
        <taxon>Eurotiomycetes</taxon>
        <taxon>Eurotiomycetidae</taxon>
        <taxon>Onygenales</taxon>
        <taxon>Arthrodermataceae</taxon>
        <taxon>Trichophyton</taxon>
    </lineage>
</organism>
<name>A0A022VP31_TRIRU</name>
<accession>A0A022VP31</accession>
<gene>
    <name evidence="7" type="ORF">H103_08431</name>
</gene>
<comment type="subcellular location">
    <subcellularLocation>
        <location evidence="1">Endoplasmic reticulum membrane</location>
        <topology evidence="1">Multi-pass membrane protein</topology>
    </subcellularLocation>
</comment>
<dbReference type="GO" id="GO:0005789">
    <property type="term" value="C:endoplasmic reticulum membrane"/>
    <property type="evidence" value="ECO:0007669"/>
    <property type="project" value="UniProtKB-SubCell"/>
</dbReference>
<dbReference type="EMBL" id="KK207940">
    <property type="protein sequence ID" value="EZF47669.1"/>
    <property type="molecule type" value="Genomic_DNA"/>
</dbReference>
<feature type="transmembrane region" description="Helical" evidence="6">
    <location>
        <begin position="231"/>
        <end position="252"/>
    </location>
</feature>
<protein>
    <submittedName>
        <fullName evidence="7">Uncharacterized protein</fullName>
    </submittedName>
</protein>
<keyword evidence="4 6" id="KW-1133">Transmembrane helix</keyword>
<dbReference type="Pfam" id="PF11712">
    <property type="entry name" value="Vma12"/>
    <property type="match status" value="1"/>
</dbReference>
<dbReference type="Proteomes" id="UP000023758">
    <property type="component" value="Unassembled WGS sequence"/>
</dbReference>
<sequence length="331" mass="36616">MVLLTATPGIVSAIKALPTTAREELSLAETPSLNDPISHEQLISIARRLSSNPSKLTNTNEEDDVAETVDSLTCEGSKYTLNSLLRGTKLYIPPPPPKPAPSPEYLALKAKLLAEAEQNQYNSLLHPLAPSESKRQPAAIFASPSSRIHNGTKQSVLMENDESDPITPSLVLNILVSILFTGFATYWGLSNFRIPKLSTLLPWSKHSSVRSIDPHAYYYYPHAPSSQPFRVFVSLFVGILVGVAEVVVYASYLRKVAKAKAKEKAKVEKKVFIGLVEDPPHDKNQVPAKVSTSVSFKDGEKEEIWGKGVNGGARRRVRDKWREKESRFEQE</sequence>
<dbReference type="AlphaFoldDB" id="A0A022VP31"/>
<dbReference type="OrthoDB" id="19981at2759"/>
<evidence type="ECO:0000256" key="6">
    <source>
        <dbReference type="SAM" id="Phobius"/>
    </source>
</evidence>
<evidence type="ECO:0000256" key="5">
    <source>
        <dbReference type="ARBA" id="ARBA00023136"/>
    </source>
</evidence>